<dbReference type="PANTHER" id="PTHR43537:SF24">
    <property type="entry name" value="GLUCONATE OPERON TRANSCRIPTIONAL REPRESSOR"/>
    <property type="match status" value="1"/>
</dbReference>
<dbReference type="PANTHER" id="PTHR43537">
    <property type="entry name" value="TRANSCRIPTIONAL REGULATOR, GNTR FAMILY"/>
    <property type="match status" value="1"/>
</dbReference>
<keyword evidence="2" id="KW-0238">DNA-binding</keyword>
<comment type="caution">
    <text evidence="5">The sequence shown here is derived from an EMBL/GenBank/DDBJ whole genome shotgun (WGS) entry which is preliminary data.</text>
</comment>
<sequence length="233" mass="26851">MKPNYNKDIFANLEVKPDQTLSETVYHALRAAIVSGQIPAGERINEKALSDSAHISRTPIREALHRLADEKFVEIISHAGAVVSRITEQDVEEIFELRIALDRIATFHAMQNMTEDQFQTLGNLLKETSSLNDEDNLTEVIKNFGKFNNYIYECSNMPRLTMIVSGLRDYMQRLRDVSLYEKARRDKALHEHFLIYEGMVEKNRPVVGQILTEHLTYAKMYLLSEMEQNSNTL</sequence>
<dbReference type="InterPro" id="IPR036390">
    <property type="entry name" value="WH_DNA-bd_sf"/>
</dbReference>
<dbReference type="Pfam" id="PF00392">
    <property type="entry name" value="GntR"/>
    <property type="match status" value="1"/>
</dbReference>
<dbReference type="InterPro" id="IPR011711">
    <property type="entry name" value="GntR_C"/>
</dbReference>
<dbReference type="SUPFAM" id="SSF46785">
    <property type="entry name" value="Winged helix' DNA-binding domain"/>
    <property type="match status" value="1"/>
</dbReference>
<dbReference type="AlphaFoldDB" id="A0A401IWI9"/>
<name>A0A401IWI9_9LACO</name>
<dbReference type="CDD" id="cd07377">
    <property type="entry name" value="WHTH_GntR"/>
    <property type="match status" value="1"/>
</dbReference>
<dbReference type="Pfam" id="PF07729">
    <property type="entry name" value="FCD"/>
    <property type="match status" value="1"/>
</dbReference>
<dbReference type="EMBL" id="BFFP01000070">
    <property type="protein sequence ID" value="GBG95882.1"/>
    <property type="molecule type" value="Genomic_DNA"/>
</dbReference>
<evidence type="ECO:0000313" key="5">
    <source>
        <dbReference type="EMBL" id="GBG95882.1"/>
    </source>
</evidence>
<reference evidence="5 6" key="1">
    <citation type="journal article" date="2019" name="Int. J. Syst. Evol. Microbiol.">
        <title>Lactobacillus salitolerans sp. nov., a novel lactic acid bacterium isolated from spent mushroom substrates.</title>
        <authorList>
            <person name="Tohno M."/>
            <person name="Tanizawa Y."/>
            <person name="Kojima Y."/>
            <person name="Sakamoto M."/>
            <person name="Nakamura Y."/>
            <person name="Ohkuma M."/>
            <person name="Kobayashi H."/>
        </authorList>
    </citation>
    <scope>NUCLEOTIDE SEQUENCE [LARGE SCALE GENOMIC DNA]</scope>
    <source>
        <strain evidence="5 6">YK43</strain>
    </source>
</reference>
<dbReference type="SMART" id="SM00895">
    <property type="entry name" value="FCD"/>
    <property type="match status" value="1"/>
</dbReference>
<dbReference type="RefSeq" id="WP_158609250.1">
    <property type="nucleotide sequence ID" value="NZ_BFFP01000070.1"/>
</dbReference>
<dbReference type="InterPro" id="IPR000524">
    <property type="entry name" value="Tscrpt_reg_HTH_GntR"/>
</dbReference>
<protein>
    <submittedName>
        <fullName evidence="5">GntR family transcriptional regulator</fullName>
    </submittedName>
</protein>
<dbReference type="InterPro" id="IPR036388">
    <property type="entry name" value="WH-like_DNA-bd_sf"/>
</dbReference>
<keyword evidence="3" id="KW-0804">Transcription</keyword>
<dbReference type="SMART" id="SM00345">
    <property type="entry name" value="HTH_GNTR"/>
    <property type="match status" value="1"/>
</dbReference>
<evidence type="ECO:0000256" key="2">
    <source>
        <dbReference type="ARBA" id="ARBA00023125"/>
    </source>
</evidence>
<dbReference type="InterPro" id="IPR008920">
    <property type="entry name" value="TF_FadR/GntR_C"/>
</dbReference>
<dbReference type="Gene3D" id="1.10.10.10">
    <property type="entry name" value="Winged helix-like DNA-binding domain superfamily/Winged helix DNA-binding domain"/>
    <property type="match status" value="1"/>
</dbReference>
<accession>A0A401IWI9</accession>
<keyword evidence="6" id="KW-1185">Reference proteome</keyword>
<dbReference type="GO" id="GO:0003700">
    <property type="term" value="F:DNA-binding transcription factor activity"/>
    <property type="evidence" value="ECO:0007669"/>
    <property type="project" value="InterPro"/>
</dbReference>
<keyword evidence="1" id="KW-0805">Transcription regulation</keyword>
<dbReference type="GO" id="GO:0003677">
    <property type="term" value="F:DNA binding"/>
    <property type="evidence" value="ECO:0007669"/>
    <property type="project" value="UniProtKB-KW"/>
</dbReference>
<evidence type="ECO:0000259" key="4">
    <source>
        <dbReference type="PROSITE" id="PS50949"/>
    </source>
</evidence>
<dbReference type="OrthoDB" id="9781630at2"/>
<feature type="domain" description="HTH gntR-type" evidence="4">
    <location>
        <begin position="19"/>
        <end position="86"/>
    </location>
</feature>
<dbReference type="SUPFAM" id="SSF48008">
    <property type="entry name" value="GntR ligand-binding domain-like"/>
    <property type="match status" value="1"/>
</dbReference>
<evidence type="ECO:0000256" key="1">
    <source>
        <dbReference type="ARBA" id="ARBA00023015"/>
    </source>
</evidence>
<dbReference type="Gene3D" id="1.20.120.530">
    <property type="entry name" value="GntR ligand-binding domain-like"/>
    <property type="match status" value="1"/>
</dbReference>
<evidence type="ECO:0000256" key="3">
    <source>
        <dbReference type="ARBA" id="ARBA00023163"/>
    </source>
</evidence>
<dbReference type="PROSITE" id="PS50949">
    <property type="entry name" value="HTH_GNTR"/>
    <property type="match status" value="1"/>
</dbReference>
<gene>
    <name evidence="5" type="primary">gntR</name>
    <name evidence="5" type="ORF">LFYK43_23410</name>
</gene>
<organism evidence="5 6">
    <name type="scientific">Ligilactobacillus salitolerans</name>
    <dbReference type="NCBI Taxonomy" id="1808352"/>
    <lineage>
        <taxon>Bacteria</taxon>
        <taxon>Bacillati</taxon>
        <taxon>Bacillota</taxon>
        <taxon>Bacilli</taxon>
        <taxon>Lactobacillales</taxon>
        <taxon>Lactobacillaceae</taxon>
        <taxon>Ligilactobacillus</taxon>
    </lineage>
</organism>
<evidence type="ECO:0000313" key="6">
    <source>
        <dbReference type="Proteomes" id="UP000286848"/>
    </source>
</evidence>
<dbReference type="Proteomes" id="UP000286848">
    <property type="component" value="Unassembled WGS sequence"/>
</dbReference>
<proteinExistence type="predicted"/>